<keyword evidence="4" id="KW-0762">Sugar transport</keyword>
<dbReference type="PANTHER" id="PTHR23535">
    <property type="entry name" value="SUGAR EFFLUX TRANSPORTER A-RELATED"/>
    <property type="match status" value="1"/>
</dbReference>
<feature type="transmembrane region" description="Helical" evidence="5">
    <location>
        <begin position="345"/>
        <end position="369"/>
    </location>
</feature>
<feature type="transmembrane region" description="Helical" evidence="5">
    <location>
        <begin position="257"/>
        <end position="275"/>
    </location>
</feature>
<protein>
    <recommendedName>
        <fullName evidence="8">MFS transporter</fullName>
    </recommendedName>
</protein>
<feature type="transmembrane region" description="Helical" evidence="5">
    <location>
        <begin position="287"/>
        <end position="306"/>
    </location>
</feature>
<feature type="transmembrane region" description="Helical" evidence="5">
    <location>
        <begin position="12"/>
        <end position="30"/>
    </location>
</feature>
<dbReference type="SUPFAM" id="SSF103473">
    <property type="entry name" value="MFS general substrate transporter"/>
    <property type="match status" value="1"/>
</dbReference>
<feature type="transmembrane region" description="Helical" evidence="5">
    <location>
        <begin position="105"/>
        <end position="126"/>
    </location>
</feature>
<feature type="transmembrane region" description="Helical" evidence="5">
    <location>
        <begin position="50"/>
        <end position="71"/>
    </location>
</feature>
<keyword evidence="2" id="KW-0813">Transport</keyword>
<feature type="transmembrane region" description="Helical" evidence="5">
    <location>
        <begin position="166"/>
        <end position="192"/>
    </location>
</feature>
<dbReference type="RefSeq" id="WP_142834253.1">
    <property type="nucleotide sequence ID" value="NZ_VFSV01000010.1"/>
</dbReference>
<feature type="transmembrane region" description="Helical" evidence="5">
    <location>
        <begin position="83"/>
        <end position="99"/>
    </location>
</feature>
<dbReference type="Proteomes" id="UP000318590">
    <property type="component" value="Unassembled WGS sequence"/>
</dbReference>
<sequence length="401" mass="41999">MNALRLITQDPILRLLAIAAFFTGSFTASIGPMQSVMAIRWFGMSDPAFAVMYVTGSTLSLVCAIGVGILTDQTGRRRNAARLAALAGFGGAALVWTTQSHWTFLAAHMVIFPLSATLFSQIFTLSRLAASHHGPADAAAILSAIRAILALPWLIILPLWSMAFEAGVPIISIYAGGALGVGIIAAIFVFAWPKDGQTRWQDGASGLSLRAALRELTQPAVISRVLLLIGVLMGVMVYLTLTGLILTGIEGRGTADVALFTALVAGFEVPFMLALRRPLLLLGRTRLIALGAVIHASFLILFPLIAETSLLWGLPVLAAMGAAVLLTQPMQYLQDLMASRPGAGGSLVAICNLGAQIAASAIFAAGTALGSYGTVAYLAAGLVVASGLSLIWLDRRDSTLM</sequence>
<feature type="transmembrane region" description="Helical" evidence="5">
    <location>
        <begin position="375"/>
        <end position="393"/>
    </location>
</feature>
<evidence type="ECO:0000256" key="2">
    <source>
        <dbReference type="ARBA" id="ARBA00022448"/>
    </source>
</evidence>
<dbReference type="Gene3D" id="1.20.1250.20">
    <property type="entry name" value="MFS general substrate transporter like domains"/>
    <property type="match status" value="1"/>
</dbReference>
<comment type="subcellular location">
    <subcellularLocation>
        <location evidence="1">Cell membrane</location>
        <topology evidence="1">Multi-pass membrane protein</topology>
    </subcellularLocation>
</comment>
<dbReference type="AlphaFoldDB" id="A0A547Q5J6"/>
<reference evidence="6 7" key="1">
    <citation type="submission" date="2019-06" db="EMBL/GenBank/DDBJ databases">
        <title>Paenimaribius caenipelagi gen. nov., sp. nov., isolated from a tidal flat.</title>
        <authorList>
            <person name="Yoon J.-H."/>
        </authorList>
    </citation>
    <scope>NUCLEOTIDE SEQUENCE [LARGE SCALE GENOMIC DNA]</scope>
    <source>
        <strain evidence="6 7">JBTF-M29</strain>
    </source>
</reference>
<organism evidence="6 7">
    <name type="scientific">Palleronia caenipelagi</name>
    <dbReference type="NCBI Taxonomy" id="2489174"/>
    <lineage>
        <taxon>Bacteria</taxon>
        <taxon>Pseudomonadati</taxon>
        <taxon>Pseudomonadota</taxon>
        <taxon>Alphaproteobacteria</taxon>
        <taxon>Rhodobacterales</taxon>
        <taxon>Roseobacteraceae</taxon>
        <taxon>Palleronia</taxon>
    </lineage>
</organism>
<keyword evidence="7" id="KW-1185">Reference proteome</keyword>
<keyword evidence="5" id="KW-1133">Transmembrane helix</keyword>
<comment type="caution">
    <text evidence="6">The sequence shown here is derived from an EMBL/GenBank/DDBJ whole genome shotgun (WGS) entry which is preliminary data.</text>
</comment>
<evidence type="ECO:0000256" key="3">
    <source>
        <dbReference type="ARBA" id="ARBA00022475"/>
    </source>
</evidence>
<dbReference type="EMBL" id="VFSV01000010">
    <property type="protein sequence ID" value="TRD21643.1"/>
    <property type="molecule type" value="Genomic_DNA"/>
</dbReference>
<evidence type="ECO:0000313" key="7">
    <source>
        <dbReference type="Proteomes" id="UP000318590"/>
    </source>
</evidence>
<evidence type="ECO:0000256" key="5">
    <source>
        <dbReference type="SAM" id="Phobius"/>
    </source>
</evidence>
<name>A0A547Q5J6_9RHOB</name>
<feature type="transmembrane region" description="Helical" evidence="5">
    <location>
        <begin position="225"/>
        <end position="245"/>
    </location>
</feature>
<proteinExistence type="predicted"/>
<feature type="transmembrane region" description="Helical" evidence="5">
    <location>
        <begin position="312"/>
        <end position="333"/>
    </location>
</feature>
<dbReference type="InterPro" id="IPR036259">
    <property type="entry name" value="MFS_trans_sf"/>
</dbReference>
<evidence type="ECO:0000256" key="4">
    <source>
        <dbReference type="ARBA" id="ARBA00022597"/>
    </source>
</evidence>
<keyword evidence="3" id="KW-1003">Cell membrane</keyword>
<keyword evidence="5" id="KW-0812">Transmembrane</keyword>
<accession>A0A547Q5J6</accession>
<feature type="transmembrane region" description="Helical" evidence="5">
    <location>
        <begin position="138"/>
        <end position="160"/>
    </location>
</feature>
<dbReference type="OrthoDB" id="1491684at2"/>
<gene>
    <name evidence="6" type="ORF">FEV53_07820</name>
</gene>
<dbReference type="GO" id="GO:0055085">
    <property type="term" value="P:transmembrane transport"/>
    <property type="evidence" value="ECO:0007669"/>
    <property type="project" value="TreeGrafter"/>
</dbReference>
<dbReference type="GO" id="GO:0005886">
    <property type="term" value="C:plasma membrane"/>
    <property type="evidence" value="ECO:0007669"/>
    <property type="project" value="UniProtKB-SubCell"/>
</dbReference>
<keyword evidence="5" id="KW-0472">Membrane</keyword>
<evidence type="ECO:0008006" key="8">
    <source>
        <dbReference type="Google" id="ProtNLM"/>
    </source>
</evidence>
<evidence type="ECO:0000313" key="6">
    <source>
        <dbReference type="EMBL" id="TRD21643.1"/>
    </source>
</evidence>
<dbReference type="PANTHER" id="PTHR23535:SF2">
    <property type="entry name" value="SUGAR EFFLUX TRANSPORTER A-RELATED"/>
    <property type="match status" value="1"/>
</dbReference>
<evidence type="ECO:0000256" key="1">
    <source>
        <dbReference type="ARBA" id="ARBA00004651"/>
    </source>
</evidence>